<evidence type="ECO:0000256" key="12">
    <source>
        <dbReference type="ARBA" id="ARBA00031263"/>
    </source>
</evidence>
<evidence type="ECO:0000256" key="5">
    <source>
        <dbReference type="ARBA" id="ARBA00022692"/>
    </source>
</evidence>
<dbReference type="PANTHER" id="PTHR21409">
    <property type="entry name" value="HEMATOPOIETIC CELL SIGNAL TRANSDUCER"/>
    <property type="match status" value="1"/>
</dbReference>
<evidence type="ECO:0000256" key="7">
    <source>
        <dbReference type="ARBA" id="ARBA00022989"/>
    </source>
</evidence>
<dbReference type="Bgee" id="ENSLOCG00000003804">
    <property type="expression patterns" value="Expressed in bone element and 13 other cell types or tissues"/>
</dbReference>
<evidence type="ECO:0000256" key="2">
    <source>
        <dbReference type="ARBA" id="ARBA00006724"/>
    </source>
</evidence>
<evidence type="ECO:0000256" key="1">
    <source>
        <dbReference type="ARBA" id="ARBA00004479"/>
    </source>
</evidence>
<sequence length="53" mass="6000">CYKIEPGTMVGIIAGDVVLTVLIVISVYYCASRKRHKREQADKVYMNVRANVK</sequence>
<dbReference type="InParanoid" id="W5M827"/>
<dbReference type="AlphaFoldDB" id="W5M827"/>
<keyword evidence="4" id="KW-0597">Phosphoprotein</keyword>
<dbReference type="FunCoup" id="W5M827">
    <property type="interactions" value="55"/>
</dbReference>
<dbReference type="GO" id="GO:0016020">
    <property type="term" value="C:membrane"/>
    <property type="evidence" value="ECO:0007669"/>
    <property type="project" value="UniProtKB-SubCell"/>
</dbReference>
<dbReference type="GO" id="GO:0051897">
    <property type="term" value="P:positive regulation of phosphatidylinositol 3-kinase/protein kinase B signal transduction"/>
    <property type="evidence" value="ECO:0007669"/>
    <property type="project" value="InterPro"/>
</dbReference>
<reference evidence="15" key="1">
    <citation type="submission" date="2011-12" db="EMBL/GenBank/DDBJ databases">
        <title>The Draft Genome of Lepisosteus oculatus.</title>
        <authorList>
            <consortium name="The Broad Institute Genome Assembly &amp; Analysis Group"/>
            <consortium name="Computational R&amp;D Group"/>
            <consortium name="and Sequencing Platform"/>
            <person name="Di Palma F."/>
            <person name="Alfoldi J."/>
            <person name="Johnson J."/>
            <person name="Berlin A."/>
            <person name="Gnerre S."/>
            <person name="Jaffe D."/>
            <person name="MacCallum I."/>
            <person name="Young S."/>
            <person name="Walker B.J."/>
            <person name="Lander E.S."/>
            <person name="Lindblad-Toh K."/>
        </authorList>
    </citation>
    <scope>NUCLEOTIDE SEQUENCE [LARGE SCALE GENOMIC DNA]</scope>
</reference>
<evidence type="ECO:0000256" key="3">
    <source>
        <dbReference type="ARBA" id="ARBA00018050"/>
    </source>
</evidence>
<comment type="similarity">
    <text evidence="2">Belongs to the DAP10 family.</text>
</comment>
<evidence type="ECO:0000313" key="14">
    <source>
        <dbReference type="Ensembl" id="ENSLOCP00000004535.1"/>
    </source>
</evidence>
<evidence type="ECO:0000256" key="6">
    <source>
        <dbReference type="ARBA" id="ARBA00022729"/>
    </source>
</evidence>
<dbReference type="OMA" id="NAHKVYM"/>
<name>W5M827_LEPOC</name>
<dbReference type="PANTHER" id="PTHR21409:SF1">
    <property type="entry name" value="HEMATOPOIETIC CELL SIGNAL TRANSDUCER"/>
    <property type="match status" value="1"/>
</dbReference>
<evidence type="ECO:0000256" key="8">
    <source>
        <dbReference type="ARBA" id="ARBA00023136"/>
    </source>
</evidence>
<dbReference type="GO" id="GO:0043548">
    <property type="term" value="F:phosphatidylinositol 3-kinase binding"/>
    <property type="evidence" value="ECO:0007669"/>
    <property type="project" value="InterPro"/>
</dbReference>
<evidence type="ECO:0000256" key="4">
    <source>
        <dbReference type="ARBA" id="ARBA00022553"/>
    </source>
</evidence>
<keyword evidence="6" id="KW-0732">Signal</keyword>
<dbReference type="GO" id="GO:0005102">
    <property type="term" value="F:signaling receptor binding"/>
    <property type="evidence" value="ECO:0007669"/>
    <property type="project" value="InterPro"/>
</dbReference>
<keyword evidence="7 13" id="KW-1133">Transmembrane helix</keyword>
<protein>
    <recommendedName>
        <fullName evidence="3">Hematopoietic cell signal transducer</fullName>
    </recommendedName>
    <alternativeName>
        <fullName evidence="12">DNAX-activation protein 10</fullName>
    </alternativeName>
    <alternativeName>
        <fullName evidence="11">Membrane protein DAP10</fullName>
    </alternativeName>
</protein>
<dbReference type="eggNOG" id="ENOG502SG5F">
    <property type="taxonomic scope" value="Eukaryota"/>
</dbReference>
<reference evidence="14" key="3">
    <citation type="submission" date="2025-09" db="UniProtKB">
        <authorList>
            <consortium name="Ensembl"/>
        </authorList>
    </citation>
    <scope>IDENTIFICATION</scope>
</reference>
<dbReference type="HOGENOM" id="CLU_193379_0_0_1"/>
<dbReference type="Proteomes" id="UP000018468">
    <property type="component" value="Linkage group LG24"/>
</dbReference>
<evidence type="ECO:0000256" key="10">
    <source>
        <dbReference type="ARBA" id="ARBA00023180"/>
    </source>
</evidence>
<organism evidence="14 15">
    <name type="scientific">Lepisosteus oculatus</name>
    <name type="common">Spotted gar</name>
    <dbReference type="NCBI Taxonomy" id="7918"/>
    <lineage>
        <taxon>Eukaryota</taxon>
        <taxon>Metazoa</taxon>
        <taxon>Chordata</taxon>
        <taxon>Craniata</taxon>
        <taxon>Vertebrata</taxon>
        <taxon>Euteleostomi</taxon>
        <taxon>Actinopterygii</taxon>
        <taxon>Neopterygii</taxon>
        <taxon>Holostei</taxon>
        <taxon>Semionotiformes</taxon>
        <taxon>Lepisosteidae</taxon>
        <taxon>Lepisosteus</taxon>
    </lineage>
</organism>
<keyword evidence="15" id="KW-1185">Reference proteome</keyword>
<dbReference type="GO" id="GO:0050776">
    <property type="term" value="P:regulation of immune response"/>
    <property type="evidence" value="ECO:0007669"/>
    <property type="project" value="InterPro"/>
</dbReference>
<dbReference type="InterPro" id="IPR009861">
    <property type="entry name" value="HCST"/>
</dbReference>
<evidence type="ECO:0000313" key="15">
    <source>
        <dbReference type="Proteomes" id="UP000018468"/>
    </source>
</evidence>
<dbReference type="Gene3D" id="1.10.287.770">
    <property type="entry name" value="YojJ-like"/>
    <property type="match status" value="1"/>
</dbReference>
<evidence type="ECO:0000256" key="13">
    <source>
        <dbReference type="SAM" id="Phobius"/>
    </source>
</evidence>
<dbReference type="Ensembl" id="ENSLOCT00000004543.1">
    <property type="protein sequence ID" value="ENSLOCP00000004535.1"/>
    <property type="gene ID" value="ENSLOCG00000003804.1"/>
</dbReference>
<dbReference type="GeneTree" id="ENSGT00990000205757"/>
<keyword evidence="8 13" id="KW-0472">Membrane</keyword>
<accession>W5M827</accession>
<keyword evidence="9" id="KW-1015">Disulfide bond</keyword>
<keyword evidence="5 13" id="KW-0812">Transmembrane</keyword>
<feature type="transmembrane region" description="Helical" evidence="13">
    <location>
        <begin position="12"/>
        <end position="31"/>
    </location>
</feature>
<keyword evidence="10" id="KW-0325">Glycoprotein</keyword>
<comment type="subcellular location">
    <subcellularLocation>
        <location evidence="1">Membrane</location>
        <topology evidence="1">Single-pass type I membrane protein</topology>
    </subcellularLocation>
</comment>
<evidence type="ECO:0000256" key="9">
    <source>
        <dbReference type="ARBA" id="ARBA00023157"/>
    </source>
</evidence>
<proteinExistence type="inferred from homology"/>
<reference evidence="14" key="2">
    <citation type="submission" date="2025-08" db="UniProtKB">
        <authorList>
            <consortium name="Ensembl"/>
        </authorList>
    </citation>
    <scope>IDENTIFICATION</scope>
</reference>
<evidence type="ECO:0000256" key="11">
    <source>
        <dbReference type="ARBA" id="ARBA00031053"/>
    </source>
</evidence>
<dbReference type="EMBL" id="AHAT01019138">
    <property type="status" value="NOT_ANNOTATED_CDS"/>
    <property type="molecule type" value="Genomic_DNA"/>
</dbReference>
<dbReference type="Pfam" id="PF07213">
    <property type="entry name" value="DAP10"/>
    <property type="match status" value="1"/>
</dbReference>